<keyword evidence="3" id="KW-0012">Acyltransferase</keyword>
<dbReference type="PANTHER" id="PTHR30098:SF2">
    <property type="entry name" value="LEUCYL_PHENYLALANYL-TRNA--PROTEIN TRANSFERASE"/>
    <property type="match status" value="1"/>
</dbReference>
<proteinExistence type="predicted"/>
<keyword evidence="6" id="KW-1185">Reference proteome</keyword>
<gene>
    <name evidence="5" type="ORF">PGLA1383_LOCUS42419</name>
</gene>
<dbReference type="InterPro" id="IPR016181">
    <property type="entry name" value="Acyl_CoA_acyltransferase"/>
</dbReference>
<dbReference type="GO" id="GO:0008914">
    <property type="term" value="F:leucyl-tRNA--protein transferase activity"/>
    <property type="evidence" value="ECO:0007669"/>
    <property type="project" value="InterPro"/>
</dbReference>
<dbReference type="PANTHER" id="PTHR30098">
    <property type="entry name" value="LEUCYL/PHENYLALANYL-TRNA--PROTEIN TRANSFERASE"/>
    <property type="match status" value="1"/>
</dbReference>
<sequence>GTVQMLALAGLLLSAGFQCWDLGMNMDYKGALGAIDLDRKDFVALHMQLRTASPGVLPPTDVSAADLINHLVRARAALGPGSAEGS</sequence>
<dbReference type="SUPFAM" id="SSF55729">
    <property type="entry name" value="Acyl-CoA N-acyltransferases (Nat)"/>
    <property type="match status" value="1"/>
</dbReference>
<name>A0A813GS08_POLGL</name>
<dbReference type="GO" id="GO:0005737">
    <property type="term" value="C:cytoplasm"/>
    <property type="evidence" value="ECO:0007669"/>
    <property type="project" value="TreeGrafter"/>
</dbReference>
<dbReference type="GO" id="GO:0030163">
    <property type="term" value="P:protein catabolic process"/>
    <property type="evidence" value="ECO:0007669"/>
    <property type="project" value="InterPro"/>
</dbReference>
<organism evidence="5 6">
    <name type="scientific">Polarella glacialis</name>
    <name type="common">Dinoflagellate</name>
    <dbReference type="NCBI Taxonomy" id="89957"/>
    <lineage>
        <taxon>Eukaryota</taxon>
        <taxon>Sar</taxon>
        <taxon>Alveolata</taxon>
        <taxon>Dinophyceae</taxon>
        <taxon>Suessiales</taxon>
        <taxon>Suessiaceae</taxon>
        <taxon>Polarella</taxon>
    </lineage>
</organism>
<evidence type="ECO:0000256" key="2">
    <source>
        <dbReference type="ARBA" id="ARBA00022679"/>
    </source>
</evidence>
<dbReference type="InterPro" id="IPR004616">
    <property type="entry name" value="Leu/Phe-tRNA_Trfase"/>
</dbReference>
<dbReference type="Gene3D" id="3.40.630.70">
    <property type="entry name" value="Leucyl/phenylalanyl-tRNA-protein transferase, C-terminal domain"/>
    <property type="match status" value="1"/>
</dbReference>
<evidence type="ECO:0000256" key="3">
    <source>
        <dbReference type="ARBA" id="ARBA00023315"/>
    </source>
</evidence>
<evidence type="ECO:0000256" key="4">
    <source>
        <dbReference type="SAM" id="SignalP"/>
    </source>
</evidence>
<comment type="caution">
    <text evidence="5">The sequence shown here is derived from an EMBL/GenBank/DDBJ whole genome shotgun (WGS) entry which is preliminary data.</text>
</comment>
<dbReference type="EMBL" id="CAJNNV010028666">
    <property type="protein sequence ID" value="CAE8625421.1"/>
    <property type="molecule type" value="Genomic_DNA"/>
</dbReference>
<dbReference type="AlphaFoldDB" id="A0A813GS08"/>
<feature type="signal peptide" evidence="4">
    <location>
        <begin position="1"/>
        <end position="19"/>
    </location>
</feature>
<keyword evidence="2" id="KW-0808">Transferase</keyword>
<accession>A0A813GS08</accession>
<keyword evidence="4" id="KW-0732">Signal</keyword>
<protein>
    <submittedName>
        <fullName evidence="5">Uncharacterized protein</fullName>
    </submittedName>
</protein>
<dbReference type="Proteomes" id="UP000654075">
    <property type="component" value="Unassembled WGS sequence"/>
</dbReference>
<evidence type="ECO:0000313" key="5">
    <source>
        <dbReference type="EMBL" id="CAE8625421.1"/>
    </source>
</evidence>
<feature type="chain" id="PRO_5032433291" evidence="4">
    <location>
        <begin position="20"/>
        <end position="86"/>
    </location>
</feature>
<evidence type="ECO:0000313" key="6">
    <source>
        <dbReference type="Proteomes" id="UP000654075"/>
    </source>
</evidence>
<evidence type="ECO:0000256" key="1">
    <source>
        <dbReference type="ARBA" id="ARBA00022490"/>
    </source>
</evidence>
<reference evidence="5" key="1">
    <citation type="submission" date="2021-02" db="EMBL/GenBank/DDBJ databases">
        <authorList>
            <person name="Dougan E. K."/>
            <person name="Rhodes N."/>
            <person name="Thang M."/>
            <person name="Chan C."/>
        </authorList>
    </citation>
    <scope>NUCLEOTIDE SEQUENCE</scope>
</reference>
<feature type="non-terminal residue" evidence="5">
    <location>
        <position position="1"/>
    </location>
</feature>
<dbReference type="InterPro" id="IPR042203">
    <property type="entry name" value="Leu/Phe-tRNA_Trfase_C"/>
</dbReference>
<keyword evidence="1" id="KW-0963">Cytoplasm</keyword>